<dbReference type="RefSeq" id="WP_091339518.1">
    <property type="nucleotide sequence ID" value="NZ_FNYC01000004.1"/>
</dbReference>
<dbReference type="Pfam" id="PF00239">
    <property type="entry name" value="Resolvase"/>
    <property type="match status" value="1"/>
</dbReference>
<dbReference type="PANTHER" id="PTHR30461">
    <property type="entry name" value="DNA-INVERTASE FROM LAMBDOID PROPHAGE"/>
    <property type="match status" value="1"/>
</dbReference>
<protein>
    <submittedName>
        <fullName evidence="4">Site-specific DNA recombinase</fullName>
    </submittedName>
</protein>
<dbReference type="PANTHER" id="PTHR30461:SF23">
    <property type="entry name" value="DNA RECOMBINASE-RELATED"/>
    <property type="match status" value="1"/>
</dbReference>
<dbReference type="InterPro" id="IPR011109">
    <property type="entry name" value="DNA_bind_recombinase_dom"/>
</dbReference>
<dbReference type="OrthoDB" id="9797501at2"/>
<dbReference type="InterPro" id="IPR050639">
    <property type="entry name" value="SSR_resolvase"/>
</dbReference>
<feature type="region of interest" description="Disordered" evidence="1">
    <location>
        <begin position="535"/>
        <end position="554"/>
    </location>
</feature>
<dbReference type="Gene3D" id="3.40.50.1390">
    <property type="entry name" value="Resolvase, N-terminal catalytic domain"/>
    <property type="match status" value="1"/>
</dbReference>
<dbReference type="Pfam" id="PF13408">
    <property type="entry name" value="Zn_ribbon_recom"/>
    <property type="match status" value="1"/>
</dbReference>
<dbReference type="PROSITE" id="PS51736">
    <property type="entry name" value="RECOMBINASES_3"/>
    <property type="match status" value="1"/>
</dbReference>
<keyword evidence="5" id="KW-1185">Reference proteome</keyword>
<dbReference type="Pfam" id="PF07508">
    <property type="entry name" value="Recombinase"/>
    <property type="match status" value="1"/>
</dbReference>
<evidence type="ECO:0000313" key="4">
    <source>
        <dbReference type="EMBL" id="SEJ05599.1"/>
    </source>
</evidence>
<evidence type="ECO:0000259" key="3">
    <source>
        <dbReference type="PROSITE" id="PS51737"/>
    </source>
</evidence>
<dbReference type="PROSITE" id="PS51737">
    <property type="entry name" value="RECOMBINASE_DNA_BIND"/>
    <property type="match status" value="1"/>
</dbReference>
<dbReference type="Proteomes" id="UP000199420">
    <property type="component" value="Unassembled WGS sequence"/>
</dbReference>
<dbReference type="STRING" id="529704.SAMN02927913_3303"/>
<dbReference type="SMART" id="SM00857">
    <property type="entry name" value="Resolvase"/>
    <property type="match status" value="1"/>
</dbReference>
<dbReference type="InterPro" id="IPR038109">
    <property type="entry name" value="DNA_bind_recomb_sf"/>
</dbReference>
<gene>
    <name evidence="4" type="ORF">SAMN04487997_2350</name>
</gene>
<feature type="compositionally biased region" description="Polar residues" evidence="1">
    <location>
        <begin position="545"/>
        <end position="554"/>
    </location>
</feature>
<proteinExistence type="predicted"/>
<name>A0A1H6VLT3_9GAMM</name>
<organism evidence="4 5">
    <name type="scientific">Frateuria terrea</name>
    <dbReference type="NCBI Taxonomy" id="529704"/>
    <lineage>
        <taxon>Bacteria</taxon>
        <taxon>Pseudomonadati</taxon>
        <taxon>Pseudomonadota</taxon>
        <taxon>Gammaproteobacteria</taxon>
        <taxon>Lysobacterales</taxon>
        <taxon>Rhodanobacteraceae</taxon>
        <taxon>Frateuria</taxon>
    </lineage>
</organism>
<reference evidence="4 5" key="1">
    <citation type="submission" date="2016-10" db="EMBL/GenBank/DDBJ databases">
        <authorList>
            <person name="de Groot N.N."/>
        </authorList>
    </citation>
    <scope>NUCLEOTIDE SEQUENCE [LARGE SCALE GENOMIC DNA]</scope>
    <source>
        <strain evidence="4 5">DSM 26515</strain>
    </source>
</reference>
<dbReference type="InterPro" id="IPR006119">
    <property type="entry name" value="Resolv_N"/>
</dbReference>
<dbReference type="InterPro" id="IPR025827">
    <property type="entry name" value="Zn_ribbon_recom_dom"/>
</dbReference>
<feature type="domain" description="Recombinase" evidence="3">
    <location>
        <begin position="166"/>
        <end position="274"/>
    </location>
</feature>
<dbReference type="CDD" id="cd00338">
    <property type="entry name" value="Ser_Recombinase"/>
    <property type="match status" value="1"/>
</dbReference>
<dbReference type="AlphaFoldDB" id="A0A1H6VLT3"/>
<evidence type="ECO:0000256" key="1">
    <source>
        <dbReference type="SAM" id="MobiDB-lite"/>
    </source>
</evidence>
<feature type="domain" description="Resolvase/invertase-type recombinase catalytic" evidence="2">
    <location>
        <begin position="9"/>
        <end position="158"/>
    </location>
</feature>
<evidence type="ECO:0000313" key="5">
    <source>
        <dbReference type="Proteomes" id="UP000199420"/>
    </source>
</evidence>
<dbReference type="InterPro" id="IPR036162">
    <property type="entry name" value="Resolvase-like_N_sf"/>
</dbReference>
<dbReference type="SUPFAM" id="SSF53041">
    <property type="entry name" value="Resolvase-like"/>
    <property type="match status" value="1"/>
</dbReference>
<evidence type="ECO:0000259" key="2">
    <source>
        <dbReference type="PROSITE" id="PS51736"/>
    </source>
</evidence>
<dbReference type="GO" id="GO:0000150">
    <property type="term" value="F:DNA strand exchange activity"/>
    <property type="evidence" value="ECO:0007669"/>
    <property type="project" value="InterPro"/>
</dbReference>
<accession>A0A1H6VLT3</accession>
<sequence length="554" mass="62831">MKPGSPNTTLHIYTRVSTTAQEDKGTSLASQEALGRRRAGELGFEARVWNEGGRSSNHEDLKDRPVLYQLVQEMQAGAVKHLFVYDQSRLSRNDFVASFIRNLLQKQGITLYTKDGTYDFTSPPDLLLRQFLDAFAQFENLVRADRTRAGKLARAKQNRWHGGPPVFGYRLEDRRLVVEPPEAEKVKQVFERYAGGESTIAIKAYLDSSGVAPRRGGVWTTGSILKMLSNTHYIGYYSYSDKALKETVRVECPPILAVSLWQAVQERRSEILQRKGQVNRTTHFYLLRDMMFCGDCGSPMAARTRAAKHEHFYYCPQKERQWVKGTAPEHKFSKTTGCSFKRSMNIEQADRLVWEAALKVSRQAKFRRRLAEGIGATATVAANLKKTQKAIKARERELKIANDALVRLDVERRLGRLTAAEHADRSKLMLQERDALLAKLEMLKTETDLEHQRQKWGEWIATWGEEAPKEELTPEERKRYLSGLIERIDVWFRSDTKEHVLELKFARAIAGDAVVKRGSSYWSVPGIGPVTLHARGPAGGKQLTPVGTHSATVE</sequence>
<dbReference type="EMBL" id="FNYC01000004">
    <property type="protein sequence ID" value="SEJ05599.1"/>
    <property type="molecule type" value="Genomic_DNA"/>
</dbReference>
<dbReference type="GO" id="GO:0003677">
    <property type="term" value="F:DNA binding"/>
    <property type="evidence" value="ECO:0007669"/>
    <property type="project" value="InterPro"/>
</dbReference>
<dbReference type="Gene3D" id="3.90.1750.20">
    <property type="entry name" value="Putative Large Serine Recombinase, Chain B, Domain 2"/>
    <property type="match status" value="1"/>
</dbReference>